<evidence type="ECO:0000256" key="1">
    <source>
        <dbReference type="ARBA" id="ARBA00022737"/>
    </source>
</evidence>
<evidence type="ECO:0000313" key="5">
    <source>
        <dbReference type="EMBL" id="KAK2076339.1"/>
    </source>
</evidence>
<feature type="region of interest" description="Disordered" evidence="3">
    <location>
        <begin position="1941"/>
        <end position="1961"/>
    </location>
</feature>
<dbReference type="InterPro" id="IPR021133">
    <property type="entry name" value="HEAT_type_2"/>
</dbReference>
<name>A0AAD9IDU5_PROWI</name>
<dbReference type="InterPro" id="IPR057546">
    <property type="entry name" value="HEAT_GCN1"/>
</dbReference>
<accession>A0AAD9IDU5</accession>
<reference evidence="5" key="1">
    <citation type="submission" date="2021-01" db="EMBL/GenBank/DDBJ databases">
        <authorList>
            <person name="Eckstrom K.M.E."/>
        </authorList>
    </citation>
    <scope>NUCLEOTIDE SEQUENCE</scope>
    <source>
        <strain evidence="5">UVCC 0001</strain>
    </source>
</reference>
<sequence length="2086" mass="213649">MQLASEEGACAASLVQAASTALCVPGAVSRFAAPAAPRPRSWRCSVALALLHRSPEVSRAAALAVRAAVSRGPDAASAALSAGVLAALQHWSDNLEDANLIAAAEAPKENEAEAAPDQARRARFLAAIRAAVPVLSSVPVDVESAEEATALARRCGALVSPAALASLALREARTWRALLGSQASPLRALLRAAAEAVGDKALRTVLDAFVSGRAPQPEASVGAVRAIVALAPARLLPAALRALQPALRPAAHDALTPLQVRTYFTPAGRLASESAEGGIMPAEVLERALASSETGGVEPRPLVSLTEFLRAPEADGAPSGAVSAPDSGAAKPKPANAKAGPGAAKAKGPAGKAAGASGAKSIGASTASDARRRQLESEERERRSVHGVVFTLSRALLALAAAARADPATTLAQIEALAAPVVPLLASPLVGREGAAWEAAVALAEALPAGLDRHAGDVAAAIRMVAEVETKAAGSKDESTALPAAYQPLLERRAFCAALAALHAAVGGVLGDEEREPFAGDAPLPAPAVRFAFPLLRATLAAPGVSPWHVPALDLLDLHLDALPASATLRLLHGALETLPAQAPRIGGLLRRLCAAGLDDPADLEAALAGLRASRPGTRLAALEGLSALPALASGRARARRPRAVRAVEVYLPAPEPDVRAAGAAALAAALVGAPAGDESASQLALDACVSRRCARDAFIRAGAAVVDAHGARGADRALPLFEAALADPGAGAGRKLAEQDRDHVRQGVIVLLGTLARHLPAESGKVRDIVASLLGALDTPSEAVQRRSAGCLPPLVQHLSGDRAYVEGMAKDLLKKCLGARQYAERRGAAFGLAGVVKGLGIGCLKALGIMDELRTAVGGADGADSKNIPAAGVAAEEIMRNLSAQGVRLVLPALLGGLDEAAPWRTKQGSIQLLAATSHLNPRQLGAALPTVVPRLAAAMGDAHPASPRPLTRPLADPAKHTRRALDLLLSTVFVNTVDAAALALIMPVIRRGLRERSGDAKKRSARIVGSLCGLANDPADMAPLCRGAAAAPARRADRPAARGARDGRARWARWCAACATRAAPRTCSPTSCPELAAGLRGETSAVERSGAAQGLAEVLAVRGPAALAALLPRVLEGARAASPAAREGAITLLKYVPGCMPEAYSAHLAATLPCILRGLADEAEGVRDAALAAARVCVDLYAASALDLLLPTVEAGTRNASWRIRQSSIELLGDLLFKLAGASGKVQQDLHNAEAEGIGNEAHAEAILAAVGRERRAEVLAALYMARSDEAAGVRAAALHVWKTLVSNTPKALGEIAPQLTARVVAALADAAEDSRAAAGRCLGELVRKMGDRVLQEVVPILQQGMQDPRPHIRQGVCNGLRDVLDNAGRDQLRHHLPKLLPAVQLALCDPNPEVRLAAGGVFAALTRGGGGGGGGHGGHPPAPARAAGGPGRGPGRRAGGPARRAGRAPRAAGRHAAQAPAPARDAGQAQGAGRAVRGRGARALHAHLGTVVPALLALARDHPDVSPAAAAAHDTLRGVALAVKEDGLYALGARGRARRRGAAVAIAALFRGAGRADPEEHVPSLVAALVPCLVVDADDADAMDDAAACLDALAAVLGSIPKELQPNHVRTLRDAVLAARDKERRRRRERGLALTPLLIAGFCLPKAMGPLLPIYLQGILQGSAELREVAAEALGQLVEVVSEETLRPYVIQSTGPLIRIIGDRFPWQVKAAILRTLGTLIQRAGAGLKPFVPQLQTTFVKSLLDAEPRVCALAAENLGALSALSPRLDALLLDLAASARAAPPPAGAVPYLAALESCLHGSGARASPEALAKVGAALQEAAARAGDEPLARAAGRGRAGRALRRARCSRACRPSAPRRRAPATAWATAWAPRCAAAAAARHAPDLLRARAPDDERAAIVAGLVAAAVQRFARDPHYPIRQAAARLAARIVMAQLQDADESDASNTSDASSSPPPTALPRLAPLFVSLLGSDQDSDVQATAVAALRKLAGSHPSAPQALAPHLADLVPSLLAVISDAIGSTRLNAERTLARVLGVAGGDEGPARDWLASGAASPAVARQLTDTYLRRLAKLPPGEEEDFEAI</sequence>
<dbReference type="Pfam" id="PF24984">
    <property type="entry name" value="HEAT_EF3_GNC1"/>
    <property type="match status" value="1"/>
</dbReference>
<gene>
    <name evidence="5" type="ORF">QBZ16_000864</name>
</gene>
<dbReference type="GO" id="GO:0006417">
    <property type="term" value="P:regulation of translation"/>
    <property type="evidence" value="ECO:0007669"/>
    <property type="project" value="TreeGrafter"/>
</dbReference>
<dbReference type="GO" id="GO:0034198">
    <property type="term" value="P:cellular response to amino acid starvation"/>
    <property type="evidence" value="ECO:0007669"/>
    <property type="project" value="TreeGrafter"/>
</dbReference>
<dbReference type="Gene3D" id="1.25.10.10">
    <property type="entry name" value="Leucine-rich Repeat Variant"/>
    <property type="match status" value="5"/>
</dbReference>
<evidence type="ECO:0000259" key="4">
    <source>
        <dbReference type="Pfam" id="PF23271"/>
    </source>
</evidence>
<keyword evidence="1" id="KW-0677">Repeat</keyword>
<feature type="region of interest" description="Disordered" evidence="3">
    <location>
        <begin position="314"/>
        <end position="384"/>
    </location>
</feature>
<keyword evidence="6" id="KW-1185">Reference proteome</keyword>
<feature type="repeat" description="HEAT" evidence="2">
    <location>
        <begin position="1341"/>
        <end position="1379"/>
    </location>
</feature>
<organism evidence="5 6">
    <name type="scientific">Prototheca wickerhamii</name>
    <dbReference type="NCBI Taxonomy" id="3111"/>
    <lineage>
        <taxon>Eukaryota</taxon>
        <taxon>Viridiplantae</taxon>
        <taxon>Chlorophyta</taxon>
        <taxon>core chlorophytes</taxon>
        <taxon>Trebouxiophyceae</taxon>
        <taxon>Chlorellales</taxon>
        <taxon>Chlorellaceae</taxon>
        <taxon>Prototheca</taxon>
    </lineage>
</organism>
<proteinExistence type="predicted"/>
<dbReference type="PROSITE" id="PS50077">
    <property type="entry name" value="HEAT_REPEAT"/>
    <property type="match status" value="2"/>
</dbReference>
<evidence type="ECO:0000313" key="6">
    <source>
        <dbReference type="Proteomes" id="UP001255856"/>
    </source>
</evidence>
<dbReference type="GO" id="GO:0019887">
    <property type="term" value="F:protein kinase regulator activity"/>
    <property type="evidence" value="ECO:0007669"/>
    <property type="project" value="TreeGrafter"/>
</dbReference>
<evidence type="ECO:0000256" key="2">
    <source>
        <dbReference type="PROSITE-ProRule" id="PRU00103"/>
    </source>
</evidence>
<feature type="domain" description="Stalled ribosome sensor GCN1-like HEAT repeats region" evidence="4">
    <location>
        <begin position="1486"/>
        <end position="1650"/>
    </location>
</feature>
<feature type="compositionally biased region" description="Gly residues" evidence="3">
    <location>
        <begin position="1432"/>
        <end position="1442"/>
    </location>
</feature>
<dbReference type="PANTHER" id="PTHR23346">
    <property type="entry name" value="TRANSLATIONAL ACTIVATOR GCN1-RELATED"/>
    <property type="match status" value="1"/>
</dbReference>
<feature type="compositionally biased region" description="Low complexity" evidence="3">
    <location>
        <begin position="1443"/>
        <end position="1479"/>
    </location>
</feature>
<dbReference type="GO" id="GO:0005829">
    <property type="term" value="C:cytosol"/>
    <property type="evidence" value="ECO:0007669"/>
    <property type="project" value="TreeGrafter"/>
</dbReference>
<feature type="region of interest" description="Disordered" evidence="3">
    <location>
        <begin position="1414"/>
        <end position="1482"/>
    </location>
</feature>
<dbReference type="Pfam" id="PF23271">
    <property type="entry name" value="HEAT_GCN1"/>
    <property type="match status" value="1"/>
</dbReference>
<feature type="repeat" description="HEAT" evidence="2">
    <location>
        <begin position="1655"/>
        <end position="1693"/>
    </location>
</feature>
<protein>
    <recommendedName>
        <fullName evidence="4">Stalled ribosome sensor GCN1-like HEAT repeats region domain-containing protein</fullName>
    </recommendedName>
</protein>
<dbReference type="EMBL" id="JASFZW010000010">
    <property type="protein sequence ID" value="KAK2076339.1"/>
    <property type="molecule type" value="Genomic_DNA"/>
</dbReference>
<dbReference type="SUPFAM" id="SSF48371">
    <property type="entry name" value="ARM repeat"/>
    <property type="match status" value="3"/>
</dbReference>
<dbReference type="InterPro" id="IPR016024">
    <property type="entry name" value="ARM-type_fold"/>
</dbReference>
<dbReference type="PANTHER" id="PTHR23346:SF7">
    <property type="entry name" value="STALLED RIBOSOME SENSOR GCN1"/>
    <property type="match status" value="1"/>
</dbReference>
<feature type="compositionally biased region" description="Low complexity" evidence="3">
    <location>
        <begin position="327"/>
        <end position="368"/>
    </location>
</feature>
<comment type="caution">
    <text evidence="5">The sequence shown here is derived from an EMBL/GenBank/DDBJ whole genome shotgun (WGS) entry which is preliminary data.</text>
</comment>
<dbReference type="Proteomes" id="UP001255856">
    <property type="component" value="Unassembled WGS sequence"/>
</dbReference>
<dbReference type="InterPro" id="IPR011989">
    <property type="entry name" value="ARM-like"/>
</dbReference>
<evidence type="ECO:0000256" key="3">
    <source>
        <dbReference type="SAM" id="MobiDB-lite"/>
    </source>
</evidence>
<dbReference type="Pfam" id="PF24987">
    <property type="entry name" value="HEAT_EF3_N"/>
    <property type="match status" value="2"/>
</dbReference>
<feature type="compositionally biased region" description="Basic and acidic residues" evidence="3">
    <location>
        <begin position="369"/>
        <end position="384"/>
    </location>
</feature>